<gene>
    <name evidence="1" type="ORF">ACFP1G_03835</name>
</gene>
<reference evidence="2" key="1">
    <citation type="journal article" date="2019" name="Int. J. Syst. Evol. Microbiol.">
        <title>The Global Catalogue of Microorganisms (GCM) 10K type strain sequencing project: providing services to taxonomists for standard genome sequencing and annotation.</title>
        <authorList>
            <consortium name="The Broad Institute Genomics Platform"/>
            <consortium name="The Broad Institute Genome Sequencing Center for Infectious Disease"/>
            <person name="Wu L."/>
            <person name="Ma J."/>
        </authorList>
    </citation>
    <scope>NUCLEOTIDE SEQUENCE [LARGE SCALE GENOMIC DNA]</scope>
    <source>
        <strain evidence="2">CCM 8905</strain>
    </source>
</reference>
<dbReference type="InterPro" id="IPR038570">
    <property type="entry name" value="HicA_sf"/>
</dbReference>
<evidence type="ECO:0000313" key="2">
    <source>
        <dbReference type="Proteomes" id="UP001596254"/>
    </source>
</evidence>
<protein>
    <submittedName>
        <fullName evidence="1">Toxin HicA</fullName>
    </submittedName>
</protein>
<dbReference type="Proteomes" id="UP001596254">
    <property type="component" value="Unassembled WGS sequence"/>
</dbReference>
<name>A0ABW1SPZ4_9LACO</name>
<dbReference type="RefSeq" id="WP_125691222.1">
    <property type="nucleotide sequence ID" value="NZ_JBHSSK010000009.1"/>
</dbReference>
<evidence type="ECO:0000313" key="1">
    <source>
        <dbReference type="EMBL" id="MFC6206611.1"/>
    </source>
</evidence>
<dbReference type="EMBL" id="JBHSSK010000009">
    <property type="protein sequence ID" value="MFC6206611.1"/>
    <property type="molecule type" value="Genomic_DNA"/>
</dbReference>
<dbReference type="SUPFAM" id="SSF54786">
    <property type="entry name" value="YcfA/nrd intein domain"/>
    <property type="match status" value="1"/>
</dbReference>
<organism evidence="1 2">
    <name type="scientific">Levilactobacillus tongjiangensis</name>
    <dbReference type="NCBI Taxonomy" id="2486023"/>
    <lineage>
        <taxon>Bacteria</taxon>
        <taxon>Bacillati</taxon>
        <taxon>Bacillota</taxon>
        <taxon>Bacilli</taxon>
        <taxon>Lactobacillales</taxon>
        <taxon>Lactobacillaceae</taxon>
        <taxon>Levilactobacillus</taxon>
    </lineage>
</organism>
<comment type="caution">
    <text evidence="1">The sequence shown here is derived from an EMBL/GenBank/DDBJ whole genome shotgun (WGS) entry which is preliminary data.</text>
</comment>
<proteinExistence type="predicted"/>
<accession>A0ABW1SPZ4</accession>
<dbReference type="Gene3D" id="3.30.920.30">
    <property type="entry name" value="Hypothetical protein"/>
    <property type="match status" value="1"/>
</dbReference>
<keyword evidence="2" id="KW-1185">Reference proteome</keyword>
<sequence>MKITAKQVIDRLYQEGYQETHVRGDHHRFADKQGHKVSVSYTHLKDVIFPTTYRYIKQQADWH</sequence>